<name>A0A2T0PXI2_9ACTN</name>
<protein>
    <recommendedName>
        <fullName evidence="3">BON domain-containing protein</fullName>
    </recommendedName>
</protein>
<dbReference type="EMBL" id="PVZC01000008">
    <property type="protein sequence ID" value="PRX96148.1"/>
    <property type="molecule type" value="Genomic_DNA"/>
</dbReference>
<sequence>MAHIRQRLAEDGRTAELAVQVVYEDGVIWLEGAVTGEGRVEHLLAVAREAVPDCEIRSRVQVTELGAPGPEEVL</sequence>
<reference evidence="1 2" key="1">
    <citation type="submission" date="2018-03" db="EMBL/GenBank/DDBJ databases">
        <title>Genomic Encyclopedia of Archaeal and Bacterial Type Strains, Phase II (KMG-II): from individual species to whole genera.</title>
        <authorList>
            <person name="Goeker M."/>
        </authorList>
    </citation>
    <scope>NUCLEOTIDE SEQUENCE [LARGE SCALE GENOMIC DNA]</scope>
    <source>
        <strain evidence="1 2">DSM 45601</strain>
    </source>
</reference>
<evidence type="ECO:0008006" key="3">
    <source>
        <dbReference type="Google" id="ProtNLM"/>
    </source>
</evidence>
<accession>A0A2T0PXI2</accession>
<evidence type="ECO:0000313" key="2">
    <source>
        <dbReference type="Proteomes" id="UP000237846"/>
    </source>
</evidence>
<dbReference type="Proteomes" id="UP000237846">
    <property type="component" value="Unassembled WGS sequence"/>
</dbReference>
<dbReference type="AlphaFoldDB" id="A0A2T0PXI2"/>
<comment type="caution">
    <text evidence="1">The sequence shown here is derived from an EMBL/GenBank/DDBJ whole genome shotgun (WGS) entry which is preliminary data.</text>
</comment>
<gene>
    <name evidence="1" type="ORF">CLV72_108154</name>
</gene>
<keyword evidence="2" id="KW-1185">Reference proteome</keyword>
<dbReference type="RefSeq" id="WP_106250831.1">
    <property type="nucleotide sequence ID" value="NZ_PVZC01000008.1"/>
</dbReference>
<organism evidence="1 2">
    <name type="scientific">Allonocardiopsis opalescens</name>
    <dbReference type="NCBI Taxonomy" id="1144618"/>
    <lineage>
        <taxon>Bacteria</taxon>
        <taxon>Bacillati</taxon>
        <taxon>Actinomycetota</taxon>
        <taxon>Actinomycetes</taxon>
        <taxon>Streptosporangiales</taxon>
        <taxon>Allonocardiopsis</taxon>
    </lineage>
</organism>
<evidence type="ECO:0000313" key="1">
    <source>
        <dbReference type="EMBL" id="PRX96148.1"/>
    </source>
</evidence>
<dbReference type="OrthoDB" id="4474880at2"/>
<proteinExistence type="predicted"/>